<dbReference type="InterPro" id="IPR056527">
    <property type="entry name" value="WD40_RFWD3"/>
</dbReference>
<dbReference type="Proteomes" id="UP000827284">
    <property type="component" value="Unassembled WGS sequence"/>
</dbReference>
<evidence type="ECO:0000256" key="2">
    <source>
        <dbReference type="ARBA" id="ARBA00004496"/>
    </source>
</evidence>
<dbReference type="PROSITE" id="PS50089">
    <property type="entry name" value="ZF_RING_2"/>
    <property type="match status" value="1"/>
</dbReference>
<feature type="compositionally biased region" description="Pro residues" evidence="18">
    <location>
        <begin position="695"/>
        <end position="704"/>
    </location>
</feature>
<feature type="region of interest" description="Disordered" evidence="18">
    <location>
        <begin position="50"/>
        <end position="128"/>
    </location>
</feature>
<evidence type="ECO:0000256" key="8">
    <source>
        <dbReference type="ARBA" id="ARBA00022723"/>
    </source>
</evidence>
<dbReference type="GO" id="GO:0008270">
    <property type="term" value="F:zinc ion binding"/>
    <property type="evidence" value="ECO:0007669"/>
    <property type="project" value="UniProtKB-KW"/>
</dbReference>
<keyword evidence="11 17" id="KW-0863">Zinc-finger</keyword>
<keyword evidence="5" id="KW-0963">Cytoplasm</keyword>
<reference evidence="20" key="2">
    <citation type="journal article" date="2022" name="Microbiol. Resour. Announc.">
        <title>Whole-Genome Sequence of Entomortierella parvispora E1425, a Mucoromycotan Fungus Associated with Burkholderiaceae-Related Endosymbiotic Bacteria.</title>
        <authorList>
            <person name="Herlambang A."/>
            <person name="Guo Y."/>
            <person name="Takashima Y."/>
            <person name="Narisawa K."/>
            <person name="Ohta H."/>
            <person name="Nishizawa T."/>
        </authorList>
    </citation>
    <scope>NUCLEOTIDE SEQUENCE</scope>
    <source>
        <strain evidence="20">E1425</strain>
    </source>
</reference>
<dbReference type="Gene3D" id="3.30.40.10">
    <property type="entry name" value="Zinc/RING finger domain, C3HC4 (zinc finger)"/>
    <property type="match status" value="1"/>
</dbReference>
<evidence type="ECO:0000256" key="10">
    <source>
        <dbReference type="ARBA" id="ARBA00022763"/>
    </source>
</evidence>
<keyword evidence="15" id="KW-0539">Nucleus</keyword>
<dbReference type="Gene3D" id="2.130.10.10">
    <property type="entry name" value="YVTN repeat-like/Quinoprotein amine dehydrogenase"/>
    <property type="match status" value="1"/>
</dbReference>
<evidence type="ECO:0000256" key="7">
    <source>
        <dbReference type="ARBA" id="ARBA00022679"/>
    </source>
</evidence>
<evidence type="ECO:0000256" key="5">
    <source>
        <dbReference type="ARBA" id="ARBA00022490"/>
    </source>
</evidence>
<evidence type="ECO:0000256" key="16">
    <source>
        <dbReference type="ARBA" id="ARBA00034306"/>
    </source>
</evidence>
<dbReference type="InterPro" id="IPR037381">
    <property type="entry name" value="RFWD3"/>
</dbReference>
<evidence type="ECO:0000256" key="4">
    <source>
        <dbReference type="ARBA" id="ARBA00012483"/>
    </source>
</evidence>
<evidence type="ECO:0000256" key="11">
    <source>
        <dbReference type="ARBA" id="ARBA00022771"/>
    </source>
</evidence>
<keyword evidence="12" id="KW-0833">Ubl conjugation pathway</keyword>
<evidence type="ECO:0000256" key="14">
    <source>
        <dbReference type="ARBA" id="ARBA00023204"/>
    </source>
</evidence>
<feature type="region of interest" description="Disordered" evidence="18">
    <location>
        <begin position="662"/>
        <end position="704"/>
    </location>
</feature>
<feature type="domain" description="RING-type" evidence="19">
    <location>
        <begin position="132"/>
        <end position="181"/>
    </location>
</feature>
<feature type="compositionally biased region" description="Polar residues" evidence="18">
    <location>
        <begin position="91"/>
        <end position="103"/>
    </location>
</feature>
<dbReference type="SUPFAM" id="SSF57850">
    <property type="entry name" value="RING/U-box"/>
    <property type="match status" value="1"/>
</dbReference>
<keyword evidence="9" id="KW-0677">Repeat</keyword>
<comment type="subcellular location">
    <subcellularLocation>
        <location evidence="2">Cytoplasm</location>
    </subcellularLocation>
    <subcellularLocation>
        <location evidence="16">Nucleus</location>
        <location evidence="16">Nuclear body</location>
    </subcellularLocation>
</comment>
<evidence type="ECO:0000256" key="18">
    <source>
        <dbReference type="SAM" id="MobiDB-lite"/>
    </source>
</evidence>
<accession>A0A9P3HAU0</accession>
<comment type="caution">
    <text evidence="20">The sequence shown here is derived from an EMBL/GenBank/DDBJ whole genome shotgun (WGS) entry which is preliminary data.</text>
</comment>
<evidence type="ECO:0000256" key="12">
    <source>
        <dbReference type="ARBA" id="ARBA00022786"/>
    </source>
</evidence>
<dbReference type="GO" id="GO:0005737">
    <property type="term" value="C:cytoplasm"/>
    <property type="evidence" value="ECO:0007669"/>
    <property type="project" value="UniProtKB-SubCell"/>
</dbReference>
<dbReference type="InterPro" id="IPR036322">
    <property type="entry name" value="WD40_repeat_dom_sf"/>
</dbReference>
<organism evidence="20 21">
    <name type="scientific">Entomortierella parvispora</name>
    <dbReference type="NCBI Taxonomy" id="205924"/>
    <lineage>
        <taxon>Eukaryota</taxon>
        <taxon>Fungi</taxon>
        <taxon>Fungi incertae sedis</taxon>
        <taxon>Mucoromycota</taxon>
        <taxon>Mortierellomycotina</taxon>
        <taxon>Mortierellomycetes</taxon>
        <taxon>Mortierellales</taxon>
        <taxon>Mortierellaceae</taxon>
        <taxon>Entomortierella</taxon>
    </lineage>
</organism>
<dbReference type="PANTHER" id="PTHR16047">
    <property type="entry name" value="RFWD3 PROTEIN"/>
    <property type="match status" value="1"/>
</dbReference>
<dbReference type="GO" id="GO:0061630">
    <property type="term" value="F:ubiquitin protein ligase activity"/>
    <property type="evidence" value="ECO:0007669"/>
    <property type="project" value="UniProtKB-EC"/>
</dbReference>
<evidence type="ECO:0000256" key="9">
    <source>
        <dbReference type="ARBA" id="ARBA00022737"/>
    </source>
</evidence>
<dbReference type="PANTHER" id="PTHR16047:SF7">
    <property type="entry name" value="E3 UBIQUITIN-PROTEIN LIGASE RFWD3"/>
    <property type="match status" value="1"/>
</dbReference>
<proteinExistence type="predicted"/>
<name>A0A9P3HAU0_9FUNG</name>
<keyword evidence="8" id="KW-0479">Metal-binding</keyword>
<dbReference type="AlphaFoldDB" id="A0A9P3HAU0"/>
<keyword evidence="6" id="KW-0853">WD repeat</keyword>
<dbReference type="InterPro" id="IPR013083">
    <property type="entry name" value="Znf_RING/FYVE/PHD"/>
</dbReference>
<reference evidence="20" key="1">
    <citation type="submission" date="2021-11" db="EMBL/GenBank/DDBJ databases">
        <authorList>
            <person name="Herlambang A."/>
            <person name="Guo Y."/>
            <person name="Takashima Y."/>
            <person name="Nishizawa T."/>
        </authorList>
    </citation>
    <scope>NUCLEOTIDE SEQUENCE</scope>
    <source>
        <strain evidence="20">E1425</strain>
    </source>
</reference>
<dbReference type="GO" id="GO:0036297">
    <property type="term" value="P:interstrand cross-link repair"/>
    <property type="evidence" value="ECO:0007669"/>
    <property type="project" value="InterPro"/>
</dbReference>
<dbReference type="InterPro" id="IPR015943">
    <property type="entry name" value="WD40/YVTN_repeat-like_dom_sf"/>
</dbReference>
<feature type="compositionally biased region" description="Acidic residues" evidence="18">
    <location>
        <begin position="662"/>
        <end position="672"/>
    </location>
</feature>
<feature type="compositionally biased region" description="Acidic residues" evidence="18">
    <location>
        <begin position="62"/>
        <end position="71"/>
    </location>
</feature>
<keyword evidence="13" id="KW-0862">Zinc</keyword>
<dbReference type="OrthoDB" id="8062037at2759"/>
<gene>
    <name evidence="20" type="ORF">EMPS_05637</name>
</gene>
<dbReference type="InterPro" id="IPR027370">
    <property type="entry name" value="Znf-RING_euk"/>
</dbReference>
<evidence type="ECO:0000256" key="6">
    <source>
        <dbReference type="ARBA" id="ARBA00022574"/>
    </source>
</evidence>
<dbReference type="InterPro" id="IPR001841">
    <property type="entry name" value="Znf_RING"/>
</dbReference>
<dbReference type="SUPFAM" id="SSF50978">
    <property type="entry name" value="WD40 repeat-like"/>
    <property type="match status" value="1"/>
</dbReference>
<keyword evidence="21" id="KW-1185">Reference proteome</keyword>
<evidence type="ECO:0000313" key="21">
    <source>
        <dbReference type="Proteomes" id="UP000827284"/>
    </source>
</evidence>
<dbReference type="EMBL" id="BQFW01000007">
    <property type="protein sequence ID" value="GJJ73279.1"/>
    <property type="molecule type" value="Genomic_DNA"/>
</dbReference>
<evidence type="ECO:0000256" key="17">
    <source>
        <dbReference type="PROSITE-ProRule" id="PRU00175"/>
    </source>
</evidence>
<evidence type="ECO:0000259" key="19">
    <source>
        <dbReference type="PROSITE" id="PS50089"/>
    </source>
</evidence>
<evidence type="ECO:0000256" key="13">
    <source>
        <dbReference type="ARBA" id="ARBA00022833"/>
    </source>
</evidence>
<dbReference type="CDD" id="cd16450">
    <property type="entry name" value="mRING-C3HGC3_RFWD3"/>
    <property type="match status" value="1"/>
</dbReference>
<evidence type="ECO:0000256" key="15">
    <source>
        <dbReference type="ARBA" id="ARBA00023242"/>
    </source>
</evidence>
<keyword evidence="10" id="KW-0227">DNA damage</keyword>
<dbReference type="EC" id="2.3.2.27" evidence="4"/>
<protein>
    <recommendedName>
        <fullName evidence="4">RING-type E3 ubiquitin transferase</fullName>
        <ecNumber evidence="4">2.3.2.27</ecNumber>
    </recommendedName>
</protein>
<evidence type="ECO:0000256" key="3">
    <source>
        <dbReference type="ARBA" id="ARBA00004906"/>
    </source>
</evidence>
<comment type="pathway">
    <text evidence="3">Protein modification; protein ubiquitination.</text>
</comment>
<evidence type="ECO:0000313" key="20">
    <source>
        <dbReference type="EMBL" id="GJJ73279.1"/>
    </source>
</evidence>
<keyword evidence="14" id="KW-0234">DNA repair</keyword>
<evidence type="ECO:0000256" key="1">
    <source>
        <dbReference type="ARBA" id="ARBA00000900"/>
    </source>
</evidence>
<sequence length="704" mass="78621">MDYYDNHGNEEEAYNDYEEGLAALDHLVAEGHFRGPVGLVYNGGVGVILSQGSNEHESDQHDDSDEHDNEGDGSVHGGEQAEPAREDERQGTPSQDPDFQSQVDVVVLPKQQGRNSVPEPRPKNVETEESTCPICFEAWTNSGPHRMASLKCGHLYGESCIFKWIAQRGQQGGKFKCPECNYLSSRKDIRRIWSRSVVAIDTTEKDEAVARARKEQDARIRLELELKQSRMAHEMLKSEAIKLQQKHDHQRALKRKYRAQVKQLQFANPNMHIQRQFVFRATRVILLSDKNTDAQDPRYLSYRPNEQMLIYSQQRHSMHGIARIFMADGVYDPHSFIPLHAQPIKDVQCFNGEPSCNRSLILTASMDKTLKVTSWTTRQVVVSYKLDVPVWSCCWSTSNPYTMYCSIKGPQTGIATLDLRNPNTPVSMFQQPSSLGHSPIHSMAFIGPHANQNREGVLCGNLEGAFIYNLGSDQESISASQEATIGITQPSSSSVGDQMHKPLRFPGGSCTSVSFDEDSRQWMASYKFLGKEYTQHSRGILSIDQGSEQYNLVSQQQVSGGPPVKGMARTSVFSHQDGSIKMAAGSEGSVFVWQEETSSRRKSIGSALERLPLQSVNGYSQVKGSVRDIKYVSVGHDEYLAALTEKEVQLFRWSELELDSVQDVSEESDDNDPGGGVSNEGIPAKRRLESEDGPHPPQLISPPL</sequence>
<dbReference type="Pfam" id="PF23419">
    <property type="entry name" value="WD40_RFWD3"/>
    <property type="match status" value="1"/>
</dbReference>
<dbReference type="GO" id="GO:0016604">
    <property type="term" value="C:nuclear body"/>
    <property type="evidence" value="ECO:0007669"/>
    <property type="project" value="UniProtKB-SubCell"/>
</dbReference>
<keyword evidence="7" id="KW-0808">Transferase</keyword>
<dbReference type="GO" id="GO:0016567">
    <property type="term" value="P:protein ubiquitination"/>
    <property type="evidence" value="ECO:0007669"/>
    <property type="project" value="InterPro"/>
</dbReference>
<comment type="catalytic activity">
    <reaction evidence="1">
        <text>S-ubiquitinyl-[E2 ubiquitin-conjugating enzyme]-L-cysteine + [acceptor protein]-L-lysine = [E2 ubiquitin-conjugating enzyme]-L-cysteine + N(6)-ubiquitinyl-[acceptor protein]-L-lysine.</text>
        <dbReference type="EC" id="2.3.2.27"/>
    </reaction>
</comment>
<dbReference type="Pfam" id="PF13445">
    <property type="entry name" value="zf-RING_UBOX"/>
    <property type="match status" value="1"/>
</dbReference>
<dbReference type="SMART" id="SM00184">
    <property type="entry name" value="RING"/>
    <property type="match status" value="1"/>
</dbReference>